<reference evidence="3 4" key="1">
    <citation type="submission" date="2020-08" db="EMBL/GenBank/DDBJ databases">
        <title>The completed genome sequence of the pathogenic ascomycete fungus Penicillium digitatum.</title>
        <authorList>
            <person name="Wang M."/>
        </authorList>
    </citation>
    <scope>NUCLEOTIDE SEQUENCE [LARGE SCALE GENOMIC DNA]</scope>
    <source>
        <strain evidence="3 4">PdW03</strain>
    </source>
</reference>
<sequence>MHPSSSSFSFGERISPSRCRLHLLSKNRPPPLKSCLAASDPDRHSTPSKEPHVRKTVHFPDDKLSLEQVRTIPARPDQTKKAILKRGLITETKSFIMYTSNPLGTNQRFLSKLPESSGPRYKSHPQWTSVARARYLATVYASEPRSPRSAPYSDESAFNMSSLKDALPDLNDTFNMRSLMEILPEAAPKPRGFASDMSSTMRALPDPDAPSEVSSLAPEPKAMVAPYSCDLPPKVHVRAVQTHVQVGPFSTTGFFNLCGLFLLLGSFFPCLAPATYAAFAFLFLYGTCFFSC</sequence>
<accession>A0A7T6XMI7</accession>
<organism evidence="3 4">
    <name type="scientific">Penicillium digitatum</name>
    <name type="common">Green mold</name>
    <dbReference type="NCBI Taxonomy" id="36651"/>
    <lineage>
        <taxon>Eukaryota</taxon>
        <taxon>Fungi</taxon>
        <taxon>Dikarya</taxon>
        <taxon>Ascomycota</taxon>
        <taxon>Pezizomycotina</taxon>
        <taxon>Eurotiomycetes</taxon>
        <taxon>Eurotiomycetidae</taxon>
        <taxon>Eurotiales</taxon>
        <taxon>Aspergillaceae</taxon>
        <taxon>Penicillium</taxon>
    </lineage>
</organism>
<feature type="transmembrane region" description="Helical" evidence="2">
    <location>
        <begin position="260"/>
        <end position="285"/>
    </location>
</feature>
<gene>
    <name evidence="3" type="ORF">Pdw03_7899</name>
</gene>
<evidence type="ECO:0000313" key="4">
    <source>
        <dbReference type="Proteomes" id="UP000595662"/>
    </source>
</evidence>
<dbReference type="Proteomes" id="UP000595662">
    <property type="component" value="Chromosome 3"/>
</dbReference>
<name>A0A7T6XMI7_PENDI</name>
<dbReference type="EMBL" id="CP060776">
    <property type="protein sequence ID" value="QQK43998.1"/>
    <property type="molecule type" value="Genomic_DNA"/>
</dbReference>
<protein>
    <submittedName>
        <fullName evidence="3">Uncharacterized protein</fullName>
    </submittedName>
</protein>
<proteinExistence type="predicted"/>
<evidence type="ECO:0000313" key="3">
    <source>
        <dbReference type="EMBL" id="QQK43998.1"/>
    </source>
</evidence>
<evidence type="ECO:0000256" key="1">
    <source>
        <dbReference type="SAM" id="MobiDB-lite"/>
    </source>
</evidence>
<dbReference type="GeneID" id="26234135"/>
<evidence type="ECO:0000256" key="2">
    <source>
        <dbReference type="SAM" id="Phobius"/>
    </source>
</evidence>
<keyword evidence="2" id="KW-1133">Transmembrane helix</keyword>
<feature type="compositionally biased region" description="Basic and acidic residues" evidence="1">
    <location>
        <begin position="40"/>
        <end position="53"/>
    </location>
</feature>
<dbReference type="KEGG" id="pdp:PDIP_58190"/>
<keyword evidence="2" id="KW-0812">Transmembrane</keyword>
<feature type="region of interest" description="Disordered" evidence="1">
    <location>
        <begin position="23"/>
        <end position="53"/>
    </location>
</feature>
<keyword evidence="2" id="KW-0472">Membrane</keyword>
<dbReference type="OMA" id="IMYTSNP"/>
<dbReference type="VEuPathDB" id="FungiDB:PDIP_58190"/>
<dbReference type="RefSeq" id="XP_014533045.1">
    <property type="nucleotide sequence ID" value="XM_014677559.1"/>
</dbReference>
<dbReference type="AlphaFoldDB" id="A0A7T6XMI7"/>